<dbReference type="EMBL" id="MHNI01000005">
    <property type="protein sequence ID" value="OGZ43495.1"/>
    <property type="molecule type" value="Genomic_DNA"/>
</dbReference>
<name>A0A1G2FZI0_9BACT</name>
<evidence type="ECO:0000313" key="1">
    <source>
        <dbReference type="EMBL" id="OGZ43495.1"/>
    </source>
</evidence>
<comment type="caution">
    <text evidence="1">The sequence shown here is derived from an EMBL/GenBank/DDBJ whole genome shotgun (WGS) entry which is preliminary data.</text>
</comment>
<reference evidence="1 2" key="1">
    <citation type="journal article" date="2016" name="Nat. Commun.">
        <title>Thousands of microbial genomes shed light on interconnected biogeochemical processes in an aquifer system.</title>
        <authorList>
            <person name="Anantharaman K."/>
            <person name="Brown C.T."/>
            <person name="Hug L.A."/>
            <person name="Sharon I."/>
            <person name="Castelle C.J."/>
            <person name="Probst A.J."/>
            <person name="Thomas B.C."/>
            <person name="Singh A."/>
            <person name="Wilkins M.J."/>
            <person name="Karaoz U."/>
            <person name="Brodie E.L."/>
            <person name="Williams K.H."/>
            <person name="Hubbard S.S."/>
            <person name="Banfield J.F."/>
        </authorList>
    </citation>
    <scope>NUCLEOTIDE SEQUENCE [LARGE SCALE GENOMIC DNA]</scope>
</reference>
<gene>
    <name evidence="1" type="ORF">A2W41_04120</name>
</gene>
<sequence length="140" mass="16259">MDITGSIAKRMVESSITVPVYFGGNEIRLNILIDVLYKYFLVRLSLLRSYALLCFCISYFKIQEKKKGVTMGLLKYLISTLFRMTGSQRFLYCFFDYHVLSDTYRTNDGGGILHILLFRIPERPFYSNKLCMAVAFNLCL</sequence>
<dbReference type="AlphaFoldDB" id="A0A1G2FZI0"/>
<protein>
    <submittedName>
        <fullName evidence="1">Uncharacterized protein</fullName>
    </submittedName>
</protein>
<organism evidence="1 2">
    <name type="scientific">Candidatus Ryanbacteria bacterium RIFCSPHIGHO2_01_45_13</name>
    <dbReference type="NCBI Taxonomy" id="1802112"/>
    <lineage>
        <taxon>Bacteria</taxon>
        <taxon>Candidatus Ryaniibacteriota</taxon>
    </lineage>
</organism>
<dbReference type="Proteomes" id="UP000176700">
    <property type="component" value="Unassembled WGS sequence"/>
</dbReference>
<accession>A0A1G2FZI0</accession>
<proteinExistence type="predicted"/>
<evidence type="ECO:0000313" key="2">
    <source>
        <dbReference type="Proteomes" id="UP000176700"/>
    </source>
</evidence>